<sequence length="970" mass="111682">MDEDLDSIFALSLVPINEATSLATKRILEIMDDPQSIFSLIQHLKSNKDKTIRQQIAITISKMAERHAKYYIHSDSFVKIKEILLNTILFEKDQIIKGKLLNSIVSLFKETQANWDELFNFIQKRLKNNTDLDLLLFFDIFRRLLPLVTPESISQLFGDFVSNNLKNPKAIAGNTLIEMMVLVIELKKYIKVSPEALNDIYIIAKEQIFNISQENYNDKLGALCDAFLDFISAYIEFTDFDDVFELITKILDEESISVDNKILILPILEPIINYSDNNEKISFQQLILIILKFITIISSEYDLNDINNYFPEELVATISKKCPQLEFYQYIVEALKSGDVSDIAVLFLLMYALQDIQLAIQRNILDVFQFIQKNVNNESLDNVKISLMLLKEIFDCRFQELEKISVGCNEMFLKLLETQDNDTLMLTLKAFTSYFSAVPINPTDFSSLYTGLIKLLHENELPSAYLGFDCIKELINSAQDCVTLHLPDIYYNLKEFAANDNAYNCIRSSSIESLGLLLGAGKSVDEPILDDYFALIFGILDSNPNKISPFFTECLESLAKTCKIKVLEIGTIIDRIIYAMQQNDSDYIASSLKFLKSYFKYCKIEDVSGHYDILKNILLEYFQSDSDYDVLSLNIKAIFRFTVLFGKIDEDFLTTIMSFADNIELLSLFLYFFREIFESEIEVSNEVIGLYLQCTLNVISPSFEDEEIKNDGFNSFSRFAIKHPDKFLYADFYNICIEYFQNNENSEWILECTGIYSILFQPNLGESFIKDISDIFFGTLKYCDFIVMPHNLIGIEKYINAGFVPDQEKITQLIESANLVYSSEYCGEKNYYLTIYGFNLVMFSAFSHLEFDISIVSEFLPKMFEKSNDLNFQSESDNLFQNVVKVCYKYSDIVKDFGQQVIDFFMKPLTCSIQIFKKLNLSSETLHSISSYLGDCINSDSNCAVYINNLLEDPVICERFVERSGISLTK</sequence>
<accession>A2DYG7</accession>
<dbReference type="InterPro" id="IPR011989">
    <property type="entry name" value="ARM-like"/>
</dbReference>
<reference evidence="1" key="2">
    <citation type="journal article" date="2007" name="Science">
        <title>Draft genome sequence of the sexually transmitted pathogen Trichomonas vaginalis.</title>
        <authorList>
            <person name="Carlton J.M."/>
            <person name="Hirt R.P."/>
            <person name="Silva J.C."/>
            <person name="Delcher A.L."/>
            <person name="Schatz M."/>
            <person name="Zhao Q."/>
            <person name="Wortman J.R."/>
            <person name="Bidwell S.L."/>
            <person name="Alsmark U.C.M."/>
            <person name="Besteiro S."/>
            <person name="Sicheritz-Ponten T."/>
            <person name="Noel C.J."/>
            <person name="Dacks J.B."/>
            <person name="Foster P.G."/>
            <person name="Simillion C."/>
            <person name="Van de Peer Y."/>
            <person name="Miranda-Saavedra D."/>
            <person name="Barton G.J."/>
            <person name="Westrop G.D."/>
            <person name="Mueller S."/>
            <person name="Dessi D."/>
            <person name="Fiori P.L."/>
            <person name="Ren Q."/>
            <person name="Paulsen I."/>
            <person name="Zhang H."/>
            <person name="Bastida-Corcuera F.D."/>
            <person name="Simoes-Barbosa A."/>
            <person name="Brown M.T."/>
            <person name="Hayes R.D."/>
            <person name="Mukherjee M."/>
            <person name="Okumura C.Y."/>
            <person name="Schneider R."/>
            <person name="Smith A.J."/>
            <person name="Vanacova S."/>
            <person name="Villalvazo M."/>
            <person name="Haas B.J."/>
            <person name="Pertea M."/>
            <person name="Feldblyum T.V."/>
            <person name="Utterback T.R."/>
            <person name="Shu C.L."/>
            <person name="Osoegawa K."/>
            <person name="de Jong P.J."/>
            <person name="Hrdy I."/>
            <person name="Horvathova L."/>
            <person name="Zubacova Z."/>
            <person name="Dolezal P."/>
            <person name="Malik S.B."/>
            <person name="Logsdon J.M. Jr."/>
            <person name="Henze K."/>
            <person name="Gupta A."/>
            <person name="Wang C.C."/>
            <person name="Dunne R.L."/>
            <person name="Upcroft J.A."/>
            <person name="Upcroft P."/>
            <person name="White O."/>
            <person name="Salzberg S.L."/>
            <person name="Tang P."/>
            <person name="Chiu C.-H."/>
            <person name="Lee Y.-S."/>
            <person name="Embley T.M."/>
            <person name="Coombs G.H."/>
            <person name="Mottram J.C."/>
            <person name="Tachezy J."/>
            <person name="Fraser-Liggett C.M."/>
            <person name="Johnson P.J."/>
        </authorList>
    </citation>
    <scope>NUCLEOTIDE SEQUENCE [LARGE SCALE GENOMIC DNA]</scope>
    <source>
        <strain evidence="1">G3</strain>
    </source>
</reference>
<dbReference type="STRING" id="5722.A2DYG7"/>
<dbReference type="KEGG" id="tva:4772491"/>
<dbReference type="VEuPathDB" id="TrichDB:TVAG_388320"/>
<protein>
    <recommendedName>
        <fullName evidence="3">Importin N-terminal domain-containing protein</fullName>
    </recommendedName>
</protein>
<dbReference type="VEuPathDB" id="TrichDB:TVAGG3_0321380"/>
<dbReference type="AlphaFoldDB" id="A2DYG7"/>
<proteinExistence type="predicted"/>
<evidence type="ECO:0000313" key="2">
    <source>
        <dbReference type="Proteomes" id="UP000001542"/>
    </source>
</evidence>
<dbReference type="EMBL" id="DS113269">
    <property type="protein sequence ID" value="EAY14502.1"/>
    <property type="molecule type" value="Genomic_DNA"/>
</dbReference>
<dbReference type="RefSeq" id="XP_001326725.1">
    <property type="nucleotide sequence ID" value="XM_001326690.1"/>
</dbReference>
<dbReference type="Proteomes" id="UP000001542">
    <property type="component" value="Unassembled WGS sequence"/>
</dbReference>
<dbReference type="SUPFAM" id="SSF48371">
    <property type="entry name" value="ARM repeat"/>
    <property type="match status" value="1"/>
</dbReference>
<dbReference type="InterPro" id="IPR016024">
    <property type="entry name" value="ARM-type_fold"/>
</dbReference>
<keyword evidence="2" id="KW-1185">Reference proteome</keyword>
<evidence type="ECO:0000313" key="1">
    <source>
        <dbReference type="EMBL" id="EAY14502.1"/>
    </source>
</evidence>
<name>A2DYG7_TRIV3</name>
<gene>
    <name evidence="1" type="ORF">TVAG_388320</name>
</gene>
<dbReference type="Gene3D" id="1.25.10.10">
    <property type="entry name" value="Leucine-rich Repeat Variant"/>
    <property type="match status" value="1"/>
</dbReference>
<reference evidence="1" key="1">
    <citation type="submission" date="2006-10" db="EMBL/GenBank/DDBJ databases">
        <authorList>
            <person name="Amadeo P."/>
            <person name="Zhao Q."/>
            <person name="Wortman J."/>
            <person name="Fraser-Liggett C."/>
            <person name="Carlton J."/>
        </authorList>
    </citation>
    <scope>NUCLEOTIDE SEQUENCE</scope>
    <source>
        <strain evidence="1">G3</strain>
    </source>
</reference>
<dbReference type="InParanoid" id="A2DYG7"/>
<evidence type="ECO:0008006" key="3">
    <source>
        <dbReference type="Google" id="ProtNLM"/>
    </source>
</evidence>
<dbReference type="SMR" id="A2DYG7"/>
<organism evidence="1 2">
    <name type="scientific">Trichomonas vaginalis (strain ATCC PRA-98 / G3)</name>
    <dbReference type="NCBI Taxonomy" id="412133"/>
    <lineage>
        <taxon>Eukaryota</taxon>
        <taxon>Metamonada</taxon>
        <taxon>Parabasalia</taxon>
        <taxon>Trichomonadida</taxon>
        <taxon>Trichomonadidae</taxon>
        <taxon>Trichomonas</taxon>
    </lineage>
</organism>